<dbReference type="SUPFAM" id="SSF52833">
    <property type="entry name" value="Thioredoxin-like"/>
    <property type="match status" value="1"/>
</dbReference>
<proteinExistence type="inferred from homology"/>
<dbReference type="SFLD" id="SFLDS00019">
    <property type="entry name" value="Glutathione_Transferase_(cytos"/>
    <property type="match status" value="1"/>
</dbReference>
<keyword evidence="5" id="KW-1185">Reference proteome</keyword>
<dbReference type="GO" id="GO:0006559">
    <property type="term" value="P:L-phenylalanine catabolic process"/>
    <property type="evidence" value="ECO:0007669"/>
    <property type="project" value="TreeGrafter"/>
</dbReference>
<dbReference type="GO" id="GO:0050077">
    <property type="term" value="F:maleylpyruvate isomerase activity"/>
    <property type="evidence" value="ECO:0007669"/>
    <property type="project" value="UniProtKB-EC"/>
</dbReference>
<dbReference type="InterPro" id="IPR005955">
    <property type="entry name" value="GST_Zeta"/>
</dbReference>
<reference evidence="4 5" key="1">
    <citation type="submission" date="2020-07" db="EMBL/GenBank/DDBJ databases">
        <title>Genomic Encyclopedia of Archaeal and Bacterial Type Strains, Phase II (KMG-II): from individual species to whole genera.</title>
        <authorList>
            <person name="Goeker M."/>
        </authorList>
    </citation>
    <scope>NUCLEOTIDE SEQUENCE [LARGE SCALE GENOMIC DNA]</scope>
    <source>
        <strain evidence="4 5">DSM 21226</strain>
    </source>
</reference>
<dbReference type="Gene3D" id="1.20.1050.10">
    <property type="match status" value="1"/>
</dbReference>
<dbReference type="GO" id="GO:0016034">
    <property type="term" value="F:maleylacetoacetate isomerase activity"/>
    <property type="evidence" value="ECO:0007669"/>
    <property type="project" value="UniProtKB-EC"/>
</dbReference>
<dbReference type="InterPro" id="IPR040079">
    <property type="entry name" value="Glutathione_S-Trfase"/>
</dbReference>
<dbReference type="CDD" id="cd03042">
    <property type="entry name" value="GST_N_Zeta"/>
    <property type="match status" value="1"/>
</dbReference>
<dbReference type="Proteomes" id="UP000518288">
    <property type="component" value="Unassembled WGS sequence"/>
</dbReference>
<dbReference type="PROSITE" id="PS50405">
    <property type="entry name" value="GST_CTER"/>
    <property type="match status" value="1"/>
</dbReference>
<dbReference type="PROSITE" id="PS50404">
    <property type="entry name" value="GST_NTER"/>
    <property type="match status" value="1"/>
</dbReference>
<dbReference type="InterPro" id="IPR004045">
    <property type="entry name" value="Glutathione_S-Trfase_N"/>
</dbReference>
<keyword evidence="4" id="KW-0413">Isomerase</keyword>
<evidence type="ECO:0000313" key="5">
    <source>
        <dbReference type="Proteomes" id="UP000518288"/>
    </source>
</evidence>
<dbReference type="GO" id="GO:0006749">
    <property type="term" value="P:glutathione metabolic process"/>
    <property type="evidence" value="ECO:0007669"/>
    <property type="project" value="TreeGrafter"/>
</dbReference>
<comment type="similarity">
    <text evidence="1">Belongs to the GST superfamily. Zeta family.</text>
</comment>
<dbReference type="PANTHER" id="PTHR42673:SF21">
    <property type="entry name" value="GLUTATHIONE S-TRANSFERASE YFCF"/>
    <property type="match status" value="1"/>
</dbReference>
<dbReference type="SFLD" id="SFLDG00358">
    <property type="entry name" value="Main_(cytGST)"/>
    <property type="match status" value="1"/>
</dbReference>
<dbReference type="InterPro" id="IPR010987">
    <property type="entry name" value="Glutathione-S-Trfase_C-like"/>
</dbReference>
<protein>
    <submittedName>
        <fullName evidence="4">Maleylacetoacetate isomerase/maleylpyruvate isomerase</fullName>
        <ecNumber evidence="4">5.2.1.2</ecNumber>
        <ecNumber evidence="4">5.2.1.4</ecNumber>
    </submittedName>
</protein>
<feature type="domain" description="GST N-terminal" evidence="2">
    <location>
        <begin position="1"/>
        <end position="80"/>
    </location>
</feature>
<evidence type="ECO:0000313" key="4">
    <source>
        <dbReference type="EMBL" id="NYG34499.1"/>
    </source>
</evidence>
<dbReference type="GO" id="GO:0005737">
    <property type="term" value="C:cytoplasm"/>
    <property type="evidence" value="ECO:0007669"/>
    <property type="project" value="InterPro"/>
</dbReference>
<evidence type="ECO:0000259" key="3">
    <source>
        <dbReference type="PROSITE" id="PS50405"/>
    </source>
</evidence>
<dbReference type="PANTHER" id="PTHR42673">
    <property type="entry name" value="MALEYLACETOACETATE ISOMERASE"/>
    <property type="match status" value="1"/>
</dbReference>
<dbReference type="InterPro" id="IPR034330">
    <property type="entry name" value="GST_Zeta_C"/>
</dbReference>
<dbReference type="GO" id="GO:0004364">
    <property type="term" value="F:glutathione transferase activity"/>
    <property type="evidence" value="ECO:0007669"/>
    <property type="project" value="TreeGrafter"/>
</dbReference>
<accession>A0A7Y9UDE8</accession>
<sequence>MELYSYFRSSASFRVRIALALKSLPYDYRTVHLVRNEQTGPAFAAVSPQRLVPLLKDGEATLTQSMAIIEYLDEVYPEPPLMPADPLGRARVRSLSQDIACEIHPLDNLRVLRYLVKELGASEDAKNAWYRHWVEVGLEVVERQLSEQPATGTFCHGDTPTMADCLLVPQIFNAQRFDCRLDHVPTVMRIFENCMRLPAFLAAQPSACPDADA</sequence>
<dbReference type="EC" id="5.2.1.4" evidence="4"/>
<dbReference type="RefSeq" id="WP_179635129.1">
    <property type="nucleotide sequence ID" value="NZ_CAXYYM010000058.1"/>
</dbReference>
<dbReference type="CDD" id="cd03191">
    <property type="entry name" value="GST_C_Zeta"/>
    <property type="match status" value="1"/>
</dbReference>
<dbReference type="Pfam" id="PF13417">
    <property type="entry name" value="GST_N_3"/>
    <property type="match status" value="1"/>
</dbReference>
<dbReference type="EMBL" id="JACCFH010000001">
    <property type="protein sequence ID" value="NYG34499.1"/>
    <property type="molecule type" value="Genomic_DNA"/>
</dbReference>
<dbReference type="EC" id="5.2.1.2" evidence="4"/>
<evidence type="ECO:0000259" key="2">
    <source>
        <dbReference type="PROSITE" id="PS50404"/>
    </source>
</evidence>
<keyword evidence="4" id="KW-0670">Pyruvate</keyword>
<dbReference type="NCBIfam" id="TIGR01262">
    <property type="entry name" value="maiA"/>
    <property type="match status" value="1"/>
</dbReference>
<dbReference type="Gene3D" id="3.40.30.10">
    <property type="entry name" value="Glutaredoxin"/>
    <property type="match status" value="1"/>
</dbReference>
<dbReference type="InterPro" id="IPR036282">
    <property type="entry name" value="Glutathione-S-Trfase_C_sf"/>
</dbReference>
<evidence type="ECO:0000256" key="1">
    <source>
        <dbReference type="ARBA" id="ARBA00010007"/>
    </source>
</evidence>
<organism evidence="4 5">
    <name type="scientific">Sphaerotilus montanus</name>
    <dbReference type="NCBI Taxonomy" id="522889"/>
    <lineage>
        <taxon>Bacteria</taxon>
        <taxon>Pseudomonadati</taxon>
        <taxon>Pseudomonadota</taxon>
        <taxon>Betaproteobacteria</taxon>
        <taxon>Burkholderiales</taxon>
        <taxon>Sphaerotilaceae</taxon>
        <taxon>Sphaerotilus</taxon>
    </lineage>
</organism>
<gene>
    <name evidence="4" type="ORF">BDD16_003485</name>
</gene>
<dbReference type="InterPro" id="IPR034333">
    <property type="entry name" value="GST_Zeta_N"/>
</dbReference>
<name>A0A7Y9UDE8_9BURK</name>
<feature type="domain" description="GST C-terminal" evidence="3">
    <location>
        <begin position="85"/>
        <end position="213"/>
    </location>
</feature>
<dbReference type="InterPro" id="IPR036249">
    <property type="entry name" value="Thioredoxin-like_sf"/>
</dbReference>
<comment type="caution">
    <text evidence="4">The sequence shown here is derived from an EMBL/GenBank/DDBJ whole genome shotgun (WGS) entry which is preliminary data.</text>
</comment>
<dbReference type="AlphaFoldDB" id="A0A7Y9UDE8"/>
<dbReference type="SUPFAM" id="SSF47616">
    <property type="entry name" value="GST C-terminal domain-like"/>
    <property type="match status" value="1"/>
</dbReference>